<dbReference type="Proteomes" id="UP000591542">
    <property type="component" value="Unassembled WGS sequence"/>
</dbReference>
<evidence type="ECO:0000313" key="2">
    <source>
        <dbReference type="Proteomes" id="UP000591542"/>
    </source>
</evidence>
<protein>
    <submittedName>
        <fullName evidence="1">Excinuclease ABC subunit UvrB</fullName>
    </submittedName>
</protein>
<gene>
    <name evidence="1" type="primary">uvrB</name>
    <name evidence="1" type="ORF">H2B01_00225</name>
</gene>
<comment type="caution">
    <text evidence="1">The sequence shown here is derived from an EMBL/GenBank/DDBJ whole genome shotgun (WGS) entry which is preliminary data.</text>
</comment>
<dbReference type="EMBL" id="JACEMX010000009">
    <property type="protein sequence ID" value="MBA4462595.1"/>
    <property type="molecule type" value="Genomic_DNA"/>
</dbReference>
<proteinExistence type="predicted"/>
<sequence>MDFQLVSPYSTSPGQKEAINQLIYRFAKKQKQTLLGITGSGKTFVMASVIDRLQKPTLIIAHNKTLAAQLYAELKEFFPNNRVEFFISFYDYYQPESYLPTTDMYIEKDADVNEQIEKMRMHAVSSLLSRNDTVVVASISCIYNLGNPDDFKNMAIELILGRELKRKDLINVLVNMQYERNDISPDAGRFRVRGNVVDVIPAYEKNILRIELDGNKISKLKEIDFLTGDSIVSVDKITLYPAKQYVVPEEKQKKALAQIRADLTKRLPELPALEAQRLKQRTNYDLEMIEEVGYCKGIENYSRYFDGRKSGEPPFVLIDYFPKDFLMIIDESHQTIPQARAMYNGNYIRKKNLIDYGFRLPSAFDNRPLTFEEFEAKMGTTLFVSATPAEYELKKSGSPVQLITRPTGLLDPKIELHPINGQMQHLMNEARKTIEEGDRVLITTLTKRLAEDLTDYLVKEGFRVRYMHSDIDSLDRIELIRQLRIGEYDILVGINLLREGLDLPEVSTIFILDADKEGFLRDERSLIQTIGRAARNENGRVILYADVKTKSIQRAMEITNYRRIFQKDYNRKHNITPKTIVKSVSKIRGKIKGTKHLAKSDIQNRIIELDAKMKSAAERLDFESAIEFRDTIEQLKLTLSKDRKYED</sequence>
<reference evidence="1 2" key="1">
    <citation type="journal article" date="2020" name="Appl. Environ. Microbiol.">
        <title>Genomic Characteristics of a Novel Species of Ammonia-Oxidizing Archaea from the Jiulong River Estuary.</title>
        <authorList>
            <person name="Zou D."/>
            <person name="Wan R."/>
            <person name="Han L."/>
            <person name="Xu M.N."/>
            <person name="Liu Y."/>
            <person name="Liu H."/>
            <person name="Kao S.J."/>
            <person name="Li M."/>
        </authorList>
    </citation>
    <scope>NUCLEOTIDE SEQUENCE [LARGE SCALE GENOMIC DNA]</scope>
    <source>
        <strain evidence="1">S2bin1</strain>
    </source>
</reference>
<accession>A0AC60W5Z0</accession>
<evidence type="ECO:0000313" key="1">
    <source>
        <dbReference type="EMBL" id="MBA4462595.1"/>
    </source>
</evidence>
<organism evidence="1 2">
    <name type="scientific">Candidatus Nitrosomaritimum aestuariumsis</name>
    <dbReference type="NCBI Taxonomy" id="3342354"/>
    <lineage>
        <taxon>Archaea</taxon>
        <taxon>Nitrososphaerota</taxon>
        <taxon>Nitrososphaeria</taxon>
        <taxon>Nitrosopumilales</taxon>
        <taxon>Nitrosopumilaceae</taxon>
        <taxon>Candidatus Nitrosomaritimum</taxon>
    </lineage>
</organism>
<name>A0AC60W5Z0_9ARCH</name>